<dbReference type="EMBL" id="LT907978">
    <property type="protein sequence ID" value="SOB70828.1"/>
    <property type="molecule type" value="Genomic_DNA"/>
</dbReference>
<reference evidence="4" key="1">
    <citation type="submission" date="2017-09" db="EMBL/GenBank/DDBJ databases">
        <authorList>
            <person name="Shetty A S."/>
        </authorList>
    </citation>
    <scope>NUCLEOTIDE SEQUENCE [LARGE SCALE GENOMIC DNA]</scope>
</reference>
<dbReference type="KEGG" id="ehl:EHLA_0049"/>
<keyword evidence="4" id="KW-1185">Reference proteome</keyword>
<dbReference type="InterPro" id="IPR046240">
    <property type="entry name" value="DUF6273"/>
</dbReference>
<proteinExistence type="predicted"/>
<sequence length="440" mass="51678">MRNDEKIDINLTIEETHDNLSEEELAQQNYETALRYINIAEHMNKFEDQGKYYHRAIQYLKKVKPYKDVRPLLRELKKKKFNTRAEGKIELYKEACHIRDKAKTPNDYYSAQTIFSRIYHYEQTHPLVEKWTEPSVYAEAIKCNDSEEQMKLCEKLADEKASQLKRHSLFVSCTFIVCMLALLFFTRTVSFRQCLAGIYSHTGNYEKTWQNYEIVYMKNKDISAHEKALEYRYKSAKQAYKDGDENTAYKNYNALSKEDYKDSESKFVTLEKARVKNTKIGEVIPFAHMDWRVLDKKDGKVLLLKDNAFGSTPFDDKGQNVTWESSSVREWLNNNFLQESFTENERNSILETTVKNTPNATYKTPAGNNTKDKFFLLSCDEVAKYYDAIHETKSCWWLRTPGAAENSMSFVYKDKTVMDYGYEVTNTNITVKPAMWLNIE</sequence>
<evidence type="ECO:0000256" key="1">
    <source>
        <dbReference type="SAM" id="Phobius"/>
    </source>
</evidence>
<name>A0A285PMH5_9FIRM</name>
<evidence type="ECO:0000259" key="2">
    <source>
        <dbReference type="Pfam" id="PF19789"/>
    </source>
</evidence>
<accession>A0A285PMH5</accession>
<dbReference type="Proteomes" id="UP000217549">
    <property type="component" value="Chromosome I"/>
</dbReference>
<dbReference type="RefSeq" id="WP_096238868.1">
    <property type="nucleotide sequence ID" value="NZ_LT907978.1"/>
</dbReference>
<evidence type="ECO:0000313" key="4">
    <source>
        <dbReference type="Proteomes" id="UP000217549"/>
    </source>
</evidence>
<keyword evidence="1" id="KW-1133">Transmembrane helix</keyword>
<dbReference type="AlphaFoldDB" id="A0A285PMH5"/>
<dbReference type="Pfam" id="PF19789">
    <property type="entry name" value="DUF6273"/>
    <property type="match status" value="1"/>
</dbReference>
<gene>
    <name evidence="3" type="ORF">EHLA_0049</name>
</gene>
<keyword evidence="1" id="KW-0472">Membrane</keyword>
<feature type="domain" description="DUF6273" evidence="2">
    <location>
        <begin position="298"/>
        <end position="438"/>
    </location>
</feature>
<evidence type="ECO:0000313" key="3">
    <source>
        <dbReference type="EMBL" id="SOB70828.1"/>
    </source>
</evidence>
<keyword evidence="1" id="KW-0812">Transmembrane</keyword>
<feature type="transmembrane region" description="Helical" evidence="1">
    <location>
        <begin position="169"/>
        <end position="186"/>
    </location>
</feature>
<protein>
    <submittedName>
        <fullName evidence="3">Tetratricopeptide-like helical domain</fullName>
    </submittedName>
</protein>
<organism evidence="3 4">
    <name type="scientific">Anaerobutyricum hallii</name>
    <dbReference type="NCBI Taxonomy" id="39488"/>
    <lineage>
        <taxon>Bacteria</taxon>
        <taxon>Bacillati</taxon>
        <taxon>Bacillota</taxon>
        <taxon>Clostridia</taxon>
        <taxon>Lachnospirales</taxon>
        <taxon>Lachnospiraceae</taxon>
        <taxon>Anaerobutyricum</taxon>
    </lineage>
</organism>